<gene>
    <name evidence="1" type="ORF">L1987_08436</name>
</gene>
<comment type="caution">
    <text evidence="1">The sequence shown here is derived from an EMBL/GenBank/DDBJ whole genome shotgun (WGS) entry which is preliminary data.</text>
</comment>
<accession>A0ACB9JMB6</accession>
<sequence>MVSDSCPDYMLKLELLISMPSGVNLERPYSLKQTKEVVPDQNLWRMRYHPQGLLLVPHGSQDGSVVVGSHIRGSRQRSSATGYVEVDLLLPITARPALFAFLDVQQQDCSIKDRRDGNIIRKLNALQGT</sequence>
<evidence type="ECO:0000313" key="1">
    <source>
        <dbReference type="EMBL" id="KAI3820885.1"/>
    </source>
</evidence>
<reference evidence="1 2" key="2">
    <citation type="journal article" date="2022" name="Mol. Ecol. Resour.">
        <title>The genomes of chicory, endive, great burdock and yacon provide insights into Asteraceae paleo-polyploidization history and plant inulin production.</title>
        <authorList>
            <person name="Fan W."/>
            <person name="Wang S."/>
            <person name="Wang H."/>
            <person name="Wang A."/>
            <person name="Jiang F."/>
            <person name="Liu H."/>
            <person name="Zhao H."/>
            <person name="Xu D."/>
            <person name="Zhang Y."/>
        </authorList>
    </citation>
    <scope>NUCLEOTIDE SEQUENCE [LARGE SCALE GENOMIC DNA]</scope>
    <source>
        <strain evidence="2">cv. Yunnan</strain>
        <tissue evidence="1">Leaves</tissue>
    </source>
</reference>
<proteinExistence type="predicted"/>
<name>A0ACB9JMB6_9ASTR</name>
<dbReference type="EMBL" id="CM042020">
    <property type="protein sequence ID" value="KAI3820885.1"/>
    <property type="molecule type" value="Genomic_DNA"/>
</dbReference>
<keyword evidence="2" id="KW-1185">Reference proteome</keyword>
<reference evidence="2" key="1">
    <citation type="journal article" date="2022" name="Mol. Ecol. Resour.">
        <title>The genomes of chicory, endive, great burdock and yacon provide insights into Asteraceae palaeo-polyploidization history and plant inulin production.</title>
        <authorList>
            <person name="Fan W."/>
            <person name="Wang S."/>
            <person name="Wang H."/>
            <person name="Wang A."/>
            <person name="Jiang F."/>
            <person name="Liu H."/>
            <person name="Zhao H."/>
            <person name="Xu D."/>
            <person name="Zhang Y."/>
        </authorList>
    </citation>
    <scope>NUCLEOTIDE SEQUENCE [LARGE SCALE GENOMIC DNA]</scope>
    <source>
        <strain evidence="2">cv. Yunnan</strain>
    </source>
</reference>
<evidence type="ECO:0000313" key="2">
    <source>
        <dbReference type="Proteomes" id="UP001056120"/>
    </source>
</evidence>
<dbReference type="Proteomes" id="UP001056120">
    <property type="component" value="Linkage Group LG03"/>
</dbReference>
<protein>
    <submittedName>
        <fullName evidence="1">Uncharacterized protein</fullName>
    </submittedName>
</protein>
<organism evidence="1 2">
    <name type="scientific">Smallanthus sonchifolius</name>
    <dbReference type="NCBI Taxonomy" id="185202"/>
    <lineage>
        <taxon>Eukaryota</taxon>
        <taxon>Viridiplantae</taxon>
        <taxon>Streptophyta</taxon>
        <taxon>Embryophyta</taxon>
        <taxon>Tracheophyta</taxon>
        <taxon>Spermatophyta</taxon>
        <taxon>Magnoliopsida</taxon>
        <taxon>eudicotyledons</taxon>
        <taxon>Gunneridae</taxon>
        <taxon>Pentapetalae</taxon>
        <taxon>asterids</taxon>
        <taxon>campanulids</taxon>
        <taxon>Asterales</taxon>
        <taxon>Asteraceae</taxon>
        <taxon>Asteroideae</taxon>
        <taxon>Heliantheae alliance</taxon>
        <taxon>Millerieae</taxon>
        <taxon>Smallanthus</taxon>
    </lineage>
</organism>